<keyword evidence="6" id="KW-0804">Transcription</keyword>
<dbReference type="InterPro" id="IPR044808">
    <property type="entry name" value="ERF_plant"/>
</dbReference>
<dbReference type="Gramene" id="FCD_00009850-RA">
    <property type="protein sequence ID" value="FCD_00009850-RA:cds"/>
    <property type="gene ID" value="FCD_00009850"/>
</dbReference>
<keyword evidence="4" id="KW-0238">DNA-binding</keyword>
<evidence type="ECO:0000256" key="4">
    <source>
        <dbReference type="ARBA" id="ARBA00023125"/>
    </source>
</evidence>
<protein>
    <recommendedName>
        <fullName evidence="10">AP2/ERF domain-containing protein</fullName>
    </recommendedName>
</protein>
<dbReference type="SMART" id="SM00380">
    <property type="entry name" value="AP2"/>
    <property type="match status" value="1"/>
</dbReference>
<dbReference type="Pfam" id="PF00847">
    <property type="entry name" value="AP2"/>
    <property type="match status" value="1"/>
</dbReference>
<dbReference type="GO" id="GO:0005634">
    <property type="term" value="C:nucleus"/>
    <property type="evidence" value="ECO:0007669"/>
    <property type="project" value="UniProtKB-SubCell"/>
</dbReference>
<dbReference type="SUPFAM" id="SSF54171">
    <property type="entry name" value="DNA-binding domain"/>
    <property type="match status" value="1"/>
</dbReference>
<dbReference type="PANTHER" id="PTHR31190:SF499">
    <property type="entry name" value="ETHYLENE-RESPONSIVE TRANSCRIPTION FACTOR ERF105"/>
    <property type="match status" value="1"/>
</dbReference>
<evidence type="ECO:0000313" key="11">
    <source>
        <dbReference type="EMBL" id="GMN41056.1"/>
    </source>
</evidence>
<reference evidence="11" key="1">
    <citation type="submission" date="2023-07" db="EMBL/GenBank/DDBJ databases">
        <title>draft genome sequence of fig (Ficus carica).</title>
        <authorList>
            <person name="Takahashi T."/>
            <person name="Nishimura K."/>
        </authorList>
    </citation>
    <scope>NUCLEOTIDE SEQUENCE</scope>
</reference>
<dbReference type="InterPro" id="IPR016177">
    <property type="entry name" value="DNA-bd_dom_sf"/>
</dbReference>
<dbReference type="GO" id="GO:0000976">
    <property type="term" value="F:transcription cis-regulatory region binding"/>
    <property type="evidence" value="ECO:0007669"/>
    <property type="project" value="UniProtKB-ARBA"/>
</dbReference>
<evidence type="ECO:0000259" key="10">
    <source>
        <dbReference type="PROSITE" id="PS51032"/>
    </source>
</evidence>
<proteinExistence type="inferred from homology"/>
<evidence type="ECO:0000256" key="1">
    <source>
        <dbReference type="ARBA" id="ARBA00004123"/>
    </source>
</evidence>
<feature type="compositionally biased region" description="Low complexity" evidence="9">
    <location>
        <begin position="27"/>
        <end position="40"/>
    </location>
</feature>
<dbReference type="EMBL" id="BTGU01000012">
    <property type="protein sequence ID" value="GMN41056.1"/>
    <property type="molecule type" value="Genomic_DNA"/>
</dbReference>
<dbReference type="Proteomes" id="UP001187192">
    <property type="component" value="Unassembled WGS sequence"/>
</dbReference>
<feature type="region of interest" description="Disordered" evidence="9">
    <location>
        <begin position="181"/>
        <end position="220"/>
    </location>
</feature>
<evidence type="ECO:0000313" key="12">
    <source>
        <dbReference type="Proteomes" id="UP001187192"/>
    </source>
</evidence>
<keyword evidence="3" id="KW-0805">Transcription regulation</keyword>
<dbReference type="PANTHER" id="PTHR31190">
    <property type="entry name" value="DNA-BINDING DOMAIN"/>
    <property type="match status" value="1"/>
</dbReference>
<comment type="subcellular location">
    <subcellularLocation>
        <location evidence="1">Nucleus</location>
    </subcellularLocation>
</comment>
<evidence type="ECO:0000256" key="2">
    <source>
        <dbReference type="ARBA" id="ARBA00022745"/>
    </source>
</evidence>
<dbReference type="InterPro" id="IPR001471">
    <property type="entry name" value="AP2/ERF_dom"/>
</dbReference>
<organism evidence="11 12">
    <name type="scientific">Ficus carica</name>
    <name type="common">Common fig</name>
    <dbReference type="NCBI Taxonomy" id="3494"/>
    <lineage>
        <taxon>Eukaryota</taxon>
        <taxon>Viridiplantae</taxon>
        <taxon>Streptophyta</taxon>
        <taxon>Embryophyta</taxon>
        <taxon>Tracheophyta</taxon>
        <taxon>Spermatophyta</taxon>
        <taxon>Magnoliopsida</taxon>
        <taxon>eudicotyledons</taxon>
        <taxon>Gunneridae</taxon>
        <taxon>Pentapetalae</taxon>
        <taxon>rosids</taxon>
        <taxon>fabids</taxon>
        <taxon>Rosales</taxon>
        <taxon>Moraceae</taxon>
        <taxon>Ficeae</taxon>
        <taxon>Ficus</taxon>
    </lineage>
</organism>
<evidence type="ECO:0000256" key="8">
    <source>
        <dbReference type="ARBA" id="ARBA00024343"/>
    </source>
</evidence>
<gene>
    <name evidence="11" type="ORF">TIFTF001_010290</name>
</gene>
<comment type="caution">
    <text evidence="11">The sequence shown here is derived from an EMBL/GenBank/DDBJ whole genome shotgun (WGS) entry which is preliminary data.</text>
</comment>
<comment type="similarity">
    <text evidence="8">Belongs to the AP2/ERF transcription factor family. ERF subfamily.</text>
</comment>
<feature type="domain" description="AP2/ERF" evidence="10">
    <location>
        <begin position="119"/>
        <end position="177"/>
    </location>
</feature>
<evidence type="ECO:0000256" key="9">
    <source>
        <dbReference type="SAM" id="MobiDB-lite"/>
    </source>
</evidence>
<keyword evidence="12" id="KW-1185">Reference proteome</keyword>
<dbReference type="InterPro" id="IPR036955">
    <property type="entry name" value="AP2/ERF_dom_sf"/>
</dbReference>
<keyword evidence="5" id="KW-0010">Activator</keyword>
<evidence type="ECO:0000256" key="5">
    <source>
        <dbReference type="ARBA" id="ARBA00023159"/>
    </source>
</evidence>
<dbReference type="AlphaFoldDB" id="A0AA88ABZ7"/>
<feature type="region of interest" description="Disordered" evidence="9">
    <location>
        <begin position="27"/>
        <end position="114"/>
    </location>
</feature>
<dbReference type="GO" id="GO:0003700">
    <property type="term" value="F:DNA-binding transcription factor activity"/>
    <property type="evidence" value="ECO:0007669"/>
    <property type="project" value="InterPro"/>
</dbReference>
<sequence length="220" mass="24422">MEEDFLNEYSTLEFISQFLLGDFSSDSLSTTLSSSSSSSTAPTTPNINNMFTSFSDNLQPVKSEYSPPASEPNSPISNPKPKASEAKMASGGGEDLSHGKINKRGLSTTASSCPGEWRRFRGVRRRPWGKFAAEIRDPNRKGSRVWLGTFDTDVDAARAYDCAAFKMRGRKAILNFPLEAGALAEPPENTGRNRKRRKERTEERPENLQSPESWLFSEEA</sequence>
<evidence type="ECO:0000256" key="6">
    <source>
        <dbReference type="ARBA" id="ARBA00023163"/>
    </source>
</evidence>
<dbReference type="FunFam" id="3.30.730.10:FF:000001">
    <property type="entry name" value="Ethylene-responsive transcription factor 2"/>
    <property type="match status" value="1"/>
</dbReference>
<keyword evidence="7" id="KW-0539">Nucleus</keyword>
<dbReference type="GO" id="GO:0006950">
    <property type="term" value="P:response to stress"/>
    <property type="evidence" value="ECO:0007669"/>
    <property type="project" value="UniProtKB-ARBA"/>
</dbReference>
<evidence type="ECO:0000256" key="3">
    <source>
        <dbReference type="ARBA" id="ARBA00023015"/>
    </source>
</evidence>
<dbReference type="PROSITE" id="PS51032">
    <property type="entry name" value="AP2_ERF"/>
    <property type="match status" value="1"/>
</dbReference>
<name>A0AA88ABZ7_FICCA</name>
<evidence type="ECO:0000256" key="7">
    <source>
        <dbReference type="ARBA" id="ARBA00023242"/>
    </source>
</evidence>
<keyword evidence="2" id="KW-0936">Ethylene signaling pathway</keyword>
<dbReference type="Gene3D" id="3.30.730.10">
    <property type="entry name" value="AP2/ERF domain"/>
    <property type="match status" value="1"/>
</dbReference>
<accession>A0AA88ABZ7</accession>
<dbReference type="PRINTS" id="PR00367">
    <property type="entry name" value="ETHRSPELEMNT"/>
</dbReference>
<feature type="compositionally biased region" description="Polar residues" evidence="9">
    <location>
        <begin position="41"/>
        <end position="60"/>
    </location>
</feature>
<dbReference type="GO" id="GO:0009873">
    <property type="term" value="P:ethylene-activated signaling pathway"/>
    <property type="evidence" value="ECO:0007669"/>
    <property type="project" value="UniProtKB-KW"/>
</dbReference>
<dbReference type="CDD" id="cd00018">
    <property type="entry name" value="AP2"/>
    <property type="match status" value="1"/>
</dbReference>